<evidence type="ECO:0000313" key="2">
    <source>
        <dbReference type="EMBL" id="GES78692.1"/>
    </source>
</evidence>
<accession>A0A8H3L4F7</accession>
<dbReference type="EMBL" id="BLAL01000040">
    <property type="protein sequence ID" value="GES78692.1"/>
    <property type="molecule type" value="Genomic_DNA"/>
</dbReference>
<feature type="domain" description="NADPH-dependent FMN reductase-like" evidence="1">
    <location>
        <begin position="5"/>
        <end position="173"/>
    </location>
</feature>
<gene>
    <name evidence="2" type="ORF">RCL2_000600500</name>
</gene>
<sequence length="211" mass="22852">MSTFKIAGICGSLRKESYNKKLILRAQKLCAEHVKGATINIIDWSKLPVYNQDDEVDPPQSVLDFRKELADHDAILIATPEYNWSIPGPLKNALDWAEGAGITFNVTTGEKEPRPIGDRGQVFAGKAVAIIGASIGSAPGSPGSGRAQLALRQALIFLDMIAVNQPSVTISDASNAFKDDGSLTNKRFEINIIKVLQNLVKLGKQLKTKPE</sequence>
<dbReference type="SUPFAM" id="SSF52218">
    <property type="entry name" value="Flavoproteins"/>
    <property type="match status" value="1"/>
</dbReference>
<proteinExistence type="predicted"/>
<evidence type="ECO:0000259" key="1">
    <source>
        <dbReference type="Pfam" id="PF03358"/>
    </source>
</evidence>
<dbReference type="InterPro" id="IPR029039">
    <property type="entry name" value="Flavoprotein-like_sf"/>
</dbReference>
<dbReference type="PANTHER" id="PTHR30543">
    <property type="entry name" value="CHROMATE REDUCTASE"/>
    <property type="match status" value="1"/>
</dbReference>
<dbReference type="GO" id="GO:0016491">
    <property type="term" value="F:oxidoreductase activity"/>
    <property type="evidence" value="ECO:0007669"/>
    <property type="project" value="InterPro"/>
</dbReference>
<reference evidence="2" key="1">
    <citation type="submission" date="2019-10" db="EMBL/GenBank/DDBJ databases">
        <title>Conservation and host-specific expression of non-tandemly repeated heterogenous ribosome RNA gene in arbuscular mycorrhizal fungi.</title>
        <authorList>
            <person name="Maeda T."/>
            <person name="Kobayashi Y."/>
            <person name="Nakagawa T."/>
            <person name="Ezawa T."/>
            <person name="Yamaguchi K."/>
            <person name="Bino T."/>
            <person name="Nishimoto Y."/>
            <person name="Shigenobu S."/>
            <person name="Kawaguchi M."/>
        </authorList>
    </citation>
    <scope>NUCLEOTIDE SEQUENCE</scope>
    <source>
        <strain evidence="2">HR1</strain>
    </source>
</reference>
<dbReference type="OrthoDB" id="68575at2759"/>
<dbReference type="Proteomes" id="UP000615446">
    <property type="component" value="Unassembled WGS sequence"/>
</dbReference>
<dbReference type="Pfam" id="PF03358">
    <property type="entry name" value="FMN_red"/>
    <property type="match status" value="1"/>
</dbReference>
<dbReference type="InterPro" id="IPR005025">
    <property type="entry name" value="FMN_Rdtase-like_dom"/>
</dbReference>
<dbReference type="GO" id="GO:0010181">
    <property type="term" value="F:FMN binding"/>
    <property type="evidence" value="ECO:0007669"/>
    <property type="project" value="TreeGrafter"/>
</dbReference>
<organism evidence="2 3">
    <name type="scientific">Rhizophagus clarus</name>
    <dbReference type="NCBI Taxonomy" id="94130"/>
    <lineage>
        <taxon>Eukaryota</taxon>
        <taxon>Fungi</taxon>
        <taxon>Fungi incertae sedis</taxon>
        <taxon>Mucoromycota</taxon>
        <taxon>Glomeromycotina</taxon>
        <taxon>Glomeromycetes</taxon>
        <taxon>Glomerales</taxon>
        <taxon>Glomeraceae</taxon>
        <taxon>Rhizophagus</taxon>
    </lineage>
</organism>
<protein>
    <submittedName>
        <fullName evidence="2">NAD(P)H-dependent oxidoreductase</fullName>
    </submittedName>
</protein>
<dbReference type="InterPro" id="IPR050712">
    <property type="entry name" value="NAD(P)H-dep_reductase"/>
</dbReference>
<evidence type="ECO:0000313" key="3">
    <source>
        <dbReference type="Proteomes" id="UP000615446"/>
    </source>
</evidence>
<dbReference type="GO" id="GO:0005829">
    <property type="term" value="C:cytosol"/>
    <property type="evidence" value="ECO:0007669"/>
    <property type="project" value="TreeGrafter"/>
</dbReference>
<name>A0A8H3L4F7_9GLOM</name>
<comment type="caution">
    <text evidence="2">The sequence shown here is derived from an EMBL/GenBank/DDBJ whole genome shotgun (WGS) entry which is preliminary data.</text>
</comment>
<dbReference type="AlphaFoldDB" id="A0A8H3L4F7"/>
<dbReference type="PANTHER" id="PTHR30543:SF21">
    <property type="entry name" value="NAD(P)H-DEPENDENT FMN REDUCTASE LOT6"/>
    <property type="match status" value="1"/>
</dbReference>
<dbReference type="Gene3D" id="3.40.50.360">
    <property type="match status" value="1"/>
</dbReference>